<dbReference type="Proteomes" id="UP000245207">
    <property type="component" value="Unassembled WGS sequence"/>
</dbReference>
<evidence type="ECO:0000313" key="2">
    <source>
        <dbReference type="Proteomes" id="UP000245207"/>
    </source>
</evidence>
<dbReference type="AlphaFoldDB" id="A0A2U1KGU2"/>
<sequence>MDQLTLVEGAGGSYGDCAAVYVAEVELASVRDSNGLSPGACGTFVHDAEIKTVAPEINVSLPRNQSVESS</sequence>
<accession>A0A2U1KGU2</accession>
<evidence type="ECO:0000313" key="1">
    <source>
        <dbReference type="EMBL" id="PWA35995.1"/>
    </source>
</evidence>
<keyword evidence="2" id="KW-1185">Reference proteome</keyword>
<dbReference type="EMBL" id="PKPP01018979">
    <property type="protein sequence ID" value="PWA35995.1"/>
    <property type="molecule type" value="Genomic_DNA"/>
</dbReference>
<protein>
    <submittedName>
        <fullName evidence="1">Uncharacterized protein</fullName>
    </submittedName>
</protein>
<gene>
    <name evidence="1" type="ORF">CTI12_AA605090</name>
</gene>
<proteinExistence type="predicted"/>
<reference evidence="1 2" key="1">
    <citation type="journal article" date="2018" name="Mol. Plant">
        <title>The genome of Artemisia annua provides insight into the evolution of Asteraceae family and artemisinin biosynthesis.</title>
        <authorList>
            <person name="Shen Q."/>
            <person name="Zhang L."/>
            <person name="Liao Z."/>
            <person name="Wang S."/>
            <person name="Yan T."/>
            <person name="Shi P."/>
            <person name="Liu M."/>
            <person name="Fu X."/>
            <person name="Pan Q."/>
            <person name="Wang Y."/>
            <person name="Lv Z."/>
            <person name="Lu X."/>
            <person name="Zhang F."/>
            <person name="Jiang W."/>
            <person name="Ma Y."/>
            <person name="Chen M."/>
            <person name="Hao X."/>
            <person name="Li L."/>
            <person name="Tang Y."/>
            <person name="Lv G."/>
            <person name="Zhou Y."/>
            <person name="Sun X."/>
            <person name="Brodelius P.E."/>
            <person name="Rose J.K.C."/>
            <person name="Tang K."/>
        </authorList>
    </citation>
    <scope>NUCLEOTIDE SEQUENCE [LARGE SCALE GENOMIC DNA]</scope>
    <source>
        <strain evidence="2">cv. Huhao1</strain>
        <tissue evidence="1">Leaf</tissue>
    </source>
</reference>
<name>A0A2U1KGU2_ARTAN</name>
<organism evidence="1 2">
    <name type="scientific">Artemisia annua</name>
    <name type="common">Sweet wormwood</name>
    <dbReference type="NCBI Taxonomy" id="35608"/>
    <lineage>
        <taxon>Eukaryota</taxon>
        <taxon>Viridiplantae</taxon>
        <taxon>Streptophyta</taxon>
        <taxon>Embryophyta</taxon>
        <taxon>Tracheophyta</taxon>
        <taxon>Spermatophyta</taxon>
        <taxon>Magnoliopsida</taxon>
        <taxon>eudicotyledons</taxon>
        <taxon>Gunneridae</taxon>
        <taxon>Pentapetalae</taxon>
        <taxon>asterids</taxon>
        <taxon>campanulids</taxon>
        <taxon>Asterales</taxon>
        <taxon>Asteraceae</taxon>
        <taxon>Asteroideae</taxon>
        <taxon>Anthemideae</taxon>
        <taxon>Artemisiinae</taxon>
        <taxon>Artemisia</taxon>
    </lineage>
</organism>
<comment type="caution">
    <text evidence="1">The sequence shown here is derived from an EMBL/GenBank/DDBJ whole genome shotgun (WGS) entry which is preliminary data.</text>
</comment>